<proteinExistence type="inferred from homology"/>
<evidence type="ECO:0000256" key="1">
    <source>
        <dbReference type="ARBA" id="ARBA00008535"/>
    </source>
</evidence>
<organism evidence="6 7">
    <name type="scientific">Sander lucioperca</name>
    <name type="common">Pike-perch</name>
    <name type="synonym">Perca lucioperca</name>
    <dbReference type="NCBI Taxonomy" id="283035"/>
    <lineage>
        <taxon>Eukaryota</taxon>
        <taxon>Metazoa</taxon>
        <taxon>Chordata</taxon>
        <taxon>Craniata</taxon>
        <taxon>Vertebrata</taxon>
        <taxon>Euteleostomi</taxon>
        <taxon>Actinopterygii</taxon>
        <taxon>Neopterygii</taxon>
        <taxon>Teleostei</taxon>
        <taxon>Neoteleostei</taxon>
        <taxon>Acanthomorphata</taxon>
        <taxon>Eupercaria</taxon>
        <taxon>Perciformes</taxon>
        <taxon>Percoidei</taxon>
        <taxon>Percidae</taxon>
        <taxon>Luciopercinae</taxon>
        <taxon>Sander</taxon>
    </lineage>
</organism>
<evidence type="ECO:0000256" key="2">
    <source>
        <dbReference type="ARBA" id="ARBA00022741"/>
    </source>
</evidence>
<evidence type="ECO:0000259" key="5">
    <source>
        <dbReference type="PROSITE" id="PS51720"/>
    </source>
</evidence>
<dbReference type="PANTHER" id="PTHR10903">
    <property type="entry name" value="GTPASE, IMAP FAMILY MEMBER-RELATED"/>
    <property type="match status" value="1"/>
</dbReference>
<reference evidence="6" key="2">
    <citation type="submission" date="2025-09" db="UniProtKB">
        <authorList>
            <consortium name="Ensembl"/>
        </authorList>
    </citation>
    <scope>IDENTIFICATION</scope>
</reference>
<dbReference type="SUPFAM" id="SSF52540">
    <property type="entry name" value="P-loop containing nucleoside triphosphate hydrolases"/>
    <property type="match status" value="1"/>
</dbReference>
<evidence type="ECO:0000313" key="6">
    <source>
        <dbReference type="Ensembl" id="ENSSLUP00000035721.1"/>
    </source>
</evidence>
<dbReference type="Proteomes" id="UP000694568">
    <property type="component" value="Unplaced"/>
</dbReference>
<dbReference type="PANTHER" id="PTHR10903:SF170">
    <property type="entry name" value="GTPASE IMAP FAMILY MEMBER 7"/>
    <property type="match status" value="1"/>
</dbReference>
<keyword evidence="3" id="KW-0342">GTP-binding</keyword>
<sequence>LNSPTEPKLTIMLVGLTGVGKTSVMNTLLGIEDQKHGPSPNSQTTECKMAKVQHGDQELVIIDTTGVLNNKKSEEEVKKDIVESIAHAALDGGPHVFLLVMRSDSCSDEDKKAVEIIQEIFGDGSKDYTLVLFTRGGEYVPTHEEVEEIKFLKKFLDKDHPRRSFHSFENNDCKNVPDVYPFYVVIMVLYILVNSLVNAHWFLTFE</sequence>
<feature type="transmembrane region" description="Helical" evidence="4">
    <location>
        <begin position="180"/>
        <end position="203"/>
    </location>
</feature>
<dbReference type="InterPro" id="IPR045058">
    <property type="entry name" value="GIMA/IAN/Toc"/>
</dbReference>
<dbReference type="GO" id="GO:0005525">
    <property type="term" value="F:GTP binding"/>
    <property type="evidence" value="ECO:0007669"/>
    <property type="project" value="UniProtKB-KW"/>
</dbReference>
<evidence type="ECO:0000256" key="4">
    <source>
        <dbReference type="SAM" id="Phobius"/>
    </source>
</evidence>
<dbReference type="Pfam" id="PF04548">
    <property type="entry name" value="AIG1"/>
    <property type="match status" value="1"/>
</dbReference>
<dbReference type="PROSITE" id="PS51720">
    <property type="entry name" value="G_AIG1"/>
    <property type="match status" value="1"/>
</dbReference>
<dbReference type="InterPro" id="IPR027417">
    <property type="entry name" value="P-loop_NTPase"/>
</dbReference>
<feature type="domain" description="AIG1-type G" evidence="5">
    <location>
        <begin position="6"/>
        <end position="206"/>
    </location>
</feature>
<dbReference type="Gene3D" id="3.40.50.300">
    <property type="entry name" value="P-loop containing nucleotide triphosphate hydrolases"/>
    <property type="match status" value="1"/>
</dbReference>
<keyword evidence="4" id="KW-0472">Membrane</keyword>
<dbReference type="GeneTree" id="ENSGT01120000271858"/>
<name>A0A8D0D5X7_SANLU</name>
<evidence type="ECO:0000256" key="3">
    <source>
        <dbReference type="ARBA" id="ARBA00023134"/>
    </source>
</evidence>
<dbReference type="InterPro" id="IPR006703">
    <property type="entry name" value="G_AIG1"/>
</dbReference>
<keyword evidence="7" id="KW-1185">Reference proteome</keyword>
<evidence type="ECO:0000313" key="7">
    <source>
        <dbReference type="Proteomes" id="UP000694568"/>
    </source>
</evidence>
<keyword evidence="2" id="KW-0547">Nucleotide-binding</keyword>
<keyword evidence="4" id="KW-1133">Transmembrane helix</keyword>
<protein>
    <recommendedName>
        <fullName evidence="5">AIG1-type G domain-containing protein</fullName>
    </recommendedName>
</protein>
<reference evidence="6" key="1">
    <citation type="submission" date="2025-08" db="UniProtKB">
        <authorList>
            <consortium name="Ensembl"/>
        </authorList>
    </citation>
    <scope>IDENTIFICATION</scope>
</reference>
<keyword evidence="4" id="KW-0812">Transmembrane</keyword>
<comment type="similarity">
    <text evidence="1">Belongs to the TRAFAC class TrmE-Era-EngA-EngB-Septin-like GTPase superfamily. AIG1/Toc34/Toc159-like paraseptin GTPase family. IAN subfamily.</text>
</comment>
<accession>A0A8D0D5X7</accession>
<dbReference type="AlphaFoldDB" id="A0A8D0D5X7"/>
<dbReference type="Ensembl" id="ENSSLUT00000036825.1">
    <property type="protein sequence ID" value="ENSSLUP00000035721.1"/>
    <property type="gene ID" value="ENSSLUG00000015936.1"/>
</dbReference>